<comment type="similarity">
    <text evidence="1 7">Belongs to the sigma-70 factor family. ECF subfamily.</text>
</comment>
<dbReference type="Gene3D" id="3.10.450.50">
    <property type="match status" value="1"/>
</dbReference>
<dbReference type="InterPro" id="IPR037401">
    <property type="entry name" value="SnoaL-like"/>
</dbReference>
<dbReference type="PANTHER" id="PTHR43133">
    <property type="entry name" value="RNA POLYMERASE ECF-TYPE SIGMA FACTO"/>
    <property type="match status" value="1"/>
</dbReference>
<evidence type="ECO:0000256" key="7">
    <source>
        <dbReference type="RuleBase" id="RU000716"/>
    </source>
</evidence>
<gene>
    <name evidence="11" type="ORF">AOZ06_27205</name>
</gene>
<dbReference type="InterPro" id="IPR013249">
    <property type="entry name" value="RNA_pol_sigma70_r4_t2"/>
</dbReference>
<dbReference type="NCBIfam" id="TIGR02960">
    <property type="entry name" value="SigX5"/>
    <property type="match status" value="1"/>
</dbReference>
<keyword evidence="11" id="KW-0808">Transferase</keyword>
<dbReference type="SUPFAM" id="SSF88946">
    <property type="entry name" value="Sigma2 domain of RNA polymerase sigma factors"/>
    <property type="match status" value="1"/>
</dbReference>
<dbReference type="AlphaFoldDB" id="A0A0N9I2M5"/>
<dbReference type="PROSITE" id="PS01063">
    <property type="entry name" value="SIGMA70_ECF"/>
    <property type="match status" value="1"/>
</dbReference>
<dbReference type="GO" id="GO:0003677">
    <property type="term" value="F:DNA binding"/>
    <property type="evidence" value="ECO:0007669"/>
    <property type="project" value="UniProtKB-KW"/>
</dbReference>
<dbReference type="SUPFAM" id="SSF54427">
    <property type="entry name" value="NTF2-like"/>
    <property type="match status" value="1"/>
</dbReference>
<keyword evidence="4 7" id="KW-0731">Sigma factor</keyword>
<name>A0A0N9I2M5_9PSEU</name>
<dbReference type="InterPro" id="IPR013324">
    <property type="entry name" value="RNA_pol_sigma_r3/r4-like"/>
</dbReference>
<evidence type="ECO:0000256" key="2">
    <source>
        <dbReference type="ARBA" id="ARBA00011344"/>
    </source>
</evidence>
<evidence type="ECO:0000313" key="11">
    <source>
        <dbReference type="EMBL" id="ALG10094.1"/>
    </source>
</evidence>
<dbReference type="GO" id="GO:0006352">
    <property type="term" value="P:DNA-templated transcription initiation"/>
    <property type="evidence" value="ECO:0007669"/>
    <property type="project" value="InterPro"/>
</dbReference>
<protein>
    <recommendedName>
        <fullName evidence="7">RNA polymerase sigma factor</fullName>
    </recommendedName>
</protein>
<evidence type="ECO:0000256" key="6">
    <source>
        <dbReference type="ARBA" id="ARBA00023163"/>
    </source>
</evidence>
<comment type="subunit">
    <text evidence="2">Interacts transiently with the RNA polymerase catalytic core formed by RpoA, RpoB, RpoC and RpoZ (2 alpha, 1 beta, 1 beta' and 1 omega subunit) to form the RNA polymerase holoenzyme that can initiate transcription.</text>
</comment>
<keyword evidence="6 7" id="KW-0804">Transcription</keyword>
<dbReference type="NCBIfam" id="TIGR02937">
    <property type="entry name" value="sigma70-ECF"/>
    <property type="match status" value="1"/>
</dbReference>
<organism evidence="11 12">
    <name type="scientific">Kibdelosporangium phytohabitans</name>
    <dbReference type="NCBI Taxonomy" id="860235"/>
    <lineage>
        <taxon>Bacteria</taxon>
        <taxon>Bacillati</taxon>
        <taxon>Actinomycetota</taxon>
        <taxon>Actinomycetes</taxon>
        <taxon>Pseudonocardiales</taxon>
        <taxon>Pseudonocardiaceae</taxon>
        <taxon>Kibdelosporangium</taxon>
    </lineage>
</organism>
<proteinExistence type="inferred from homology"/>
<dbReference type="Pfam" id="PF12680">
    <property type="entry name" value="SnoaL_2"/>
    <property type="match status" value="1"/>
</dbReference>
<accession>A0A0N9I2M5</accession>
<evidence type="ECO:0000256" key="5">
    <source>
        <dbReference type="ARBA" id="ARBA00023125"/>
    </source>
</evidence>
<dbReference type="OrthoDB" id="3806887at2"/>
<feature type="domain" description="RNA polymerase sigma-70 region 2" evidence="8">
    <location>
        <begin position="21"/>
        <end position="84"/>
    </location>
</feature>
<dbReference type="GO" id="GO:0016779">
    <property type="term" value="F:nucleotidyltransferase activity"/>
    <property type="evidence" value="ECO:0007669"/>
    <property type="project" value="UniProtKB-KW"/>
</dbReference>
<dbReference type="InterPro" id="IPR014284">
    <property type="entry name" value="RNA_pol_sigma-70_dom"/>
</dbReference>
<dbReference type="InterPro" id="IPR013325">
    <property type="entry name" value="RNA_pol_sigma_r2"/>
</dbReference>
<evidence type="ECO:0000313" key="12">
    <source>
        <dbReference type="Proteomes" id="UP000063699"/>
    </source>
</evidence>
<dbReference type="PANTHER" id="PTHR43133:SF65">
    <property type="entry name" value="ECF RNA POLYMERASE SIGMA FACTOR SIGG"/>
    <property type="match status" value="1"/>
</dbReference>
<evidence type="ECO:0000259" key="10">
    <source>
        <dbReference type="Pfam" id="PF12680"/>
    </source>
</evidence>
<feature type="domain" description="SnoaL-like" evidence="10">
    <location>
        <begin position="208"/>
        <end position="264"/>
    </location>
</feature>
<sequence>MGVTRSLSSTDDEFQRSADPYRAELLAHCYRMLGSVHEAEDLVQETYLKAWRGFGAFEGRSSIRTWLYRIATNACLSALQGRERRPLPVGLSGDSGDPAAPLVERSEVPWLEPFPDTMLDPAAVVTARETVRLAFIAALQYLPPRQRAVLVLRDVLRWQAAEVADMLGTTTAAVNSALQRAHAQLASVTPTPDDVVEPTGARQRELLERFMAAFEAKDIPAIVAVFTDDAVMQMPPFAHWYRGGEAIARLVRMWCPAHRDDLRLVPIRGNGQPGFATYMRGSVIGGASGSFVPWKLELLELDERGVRQSVSFFDTSLFAVFGLPALL</sequence>
<dbReference type="InterPro" id="IPR000838">
    <property type="entry name" value="RNA_pol_sigma70_ECF_CS"/>
</dbReference>
<dbReference type="SUPFAM" id="SSF88659">
    <property type="entry name" value="Sigma3 and sigma4 domains of RNA polymerase sigma factors"/>
    <property type="match status" value="1"/>
</dbReference>
<dbReference type="KEGG" id="kphy:AOZ06_27205"/>
<dbReference type="NCBIfam" id="NF006089">
    <property type="entry name" value="PRK08241.1"/>
    <property type="match status" value="1"/>
</dbReference>
<evidence type="ECO:0000259" key="9">
    <source>
        <dbReference type="Pfam" id="PF08281"/>
    </source>
</evidence>
<dbReference type="GO" id="GO:0016987">
    <property type="term" value="F:sigma factor activity"/>
    <property type="evidence" value="ECO:0007669"/>
    <property type="project" value="UniProtKB-KW"/>
</dbReference>
<dbReference type="Pfam" id="PF04542">
    <property type="entry name" value="Sigma70_r2"/>
    <property type="match status" value="1"/>
</dbReference>
<feature type="domain" description="RNA polymerase sigma factor 70 region 4 type 2" evidence="9">
    <location>
        <begin position="133"/>
        <end position="183"/>
    </location>
</feature>
<keyword evidence="3 7" id="KW-0805">Transcription regulation</keyword>
<dbReference type="STRING" id="860235.AOZ06_27205"/>
<dbReference type="EMBL" id="CP012752">
    <property type="protein sequence ID" value="ALG10094.1"/>
    <property type="molecule type" value="Genomic_DNA"/>
</dbReference>
<keyword evidence="5 7" id="KW-0238">DNA-binding</keyword>
<evidence type="ECO:0000256" key="3">
    <source>
        <dbReference type="ARBA" id="ARBA00023015"/>
    </source>
</evidence>
<dbReference type="InterPro" id="IPR007627">
    <property type="entry name" value="RNA_pol_sigma70_r2"/>
</dbReference>
<dbReference type="InterPro" id="IPR036388">
    <property type="entry name" value="WH-like_DNA-bd_sf"/>
</dbReference>
<dbReference type="Proteomes" id="UP000063699">
    <property type="component" value="Chromosome"/>
</dbReference>
<evidence type="ECO:0000256" key="1">
    <source>
        <dbReference type="ARBA" id="ARBA00010641"/>
    </source>
</evidence>
<keyword evidence="12" id="KW-1185">Reference proteome</keyword>
<dbReference type="Pfam" id="PF08281">
    <property type="entry name" value="Sigma70_r4_2"/>
    <property type="match status" value="1"/>
</dbReference>
<evidence type="ECO:0000256" key="4">
    <source>
        <dbReference type="ARBA" id="ARBA00023082"/>
    </source>
</evidence>
<evidence type="ECO:0000259" key="8">
    <source>
        <dbReference type="Pfam" id="PF04542"/>
    </source>
</evidence>
<dbReference type="GO" id="GO:0006950">
    <property type="term" value="P:response to stress"/>
    <property type="evidence" value="ECO:0007669"/>
    <property type="project" value="UniProtKB-ARBA"/>
</dbReference>
<dbReference type="CDD" id="cd06171">
    <property type="entry name" value="Sigma70_r4"/>
    <property type="match status" value="1"/>
</dbReference>
<dbReference type="InterPro" id="IPR039425">
    <property type="entry name" value="RNA_pol_sigma-70-like"/>
</dbReference>
<dbReference type="Gene3D" id="1.10.10.10">
    <property type="entry name" value="Winged helix-like DNA-binding domain superfamily/Winged helix DNA-binding domain"/>
    <property type="match status" value="1"/>
</dbReference>
<reference evidence="11 12" key="1">
    <citation type="submission" date="2015-07" db="EMBL/GenBank/DDBJ databases">
        <title>Genome sequencing of Kibdelosporangium phytohabitans.</title>
        <authorList>
            <person name="Qin S."/>
            <person name="Xing K."/>
        </authorList>
    </citation>
    <scope>NUCLEOTIDE SEQUENCE [LARGE SCALE GENOMIC DNA]</scope>
    <source>
        <strain evidence="11 12">KLBMP1111</strain>
    </source>
</reference>
<dbReference type="Gene3D" id="1.10.1740.10">
    <property type="match status" value="1"/>
</dbReference>
<dbReference type="InterPro" id="IPR032710">
    <property type="entry name" value="NTF2-like_dom_sf"/>
</dbReference>
<dbReference type="InterPro" id="IPR014305">
    <property type="entry name" value="RNA_pol_sigma-G_actinobac"/>
</dbReference>
<keyword evidence="11" id="KW-0548">Nucleotidyltransferase</keyword>